<feature type="compositionally biased region" description="Low complexity" evidence="1">
    <location>
        <begin position="33"/>
        <end position="51"/>
    </location>
</feature>
<dbReference type="PANTHER" id="PTHR41339:SF1">
    <property type="entry name" value="SECRETED PROTEIN"/>
    <property type="match status" value="1"/>
</dbReference>
<organism evidence="3 4">
    <name type="scientific">Microbulbifer aggregans</name>
    <dbReference type="NCBI Taxonomy" id="1769779"/>
    <lineage>
        <taxon>Bacteria</taxon>
        <taxon>Pseudomonadati</taxon>
        <taxon>Pseudomonadota</taxon>
        <taxon>Gammaproteobacteria</taxon>
        <taxon>Cellvibrionales</taxon>
        <taxon>Microbulbiferaceae</taxon>
        <taxon>Microbulbifer</taxon>
    </lineage>
</organism>
<feature type="signal peptide" evidence="2">
    <location>
        <begin position="1"/>
        <end position="18"/>
    </location>
</feature>
<feature type="region of interest" description="Disordered" evidence="1">
    <location>
        <begin position="32"/>
        <end position="66"/>
    </location>
</feature>
<dbReference type="PANTHER" id="PTHR41339">
    <property type="entry name" value="LIPL48"/>
    <property type="match status" value="1"/>
</dbReference>
<protein>
    <recommendedName>
        <fullName evidence="5">Serine/threonine protein kinase</fullName>
    </recommendedName>
</protein>
<proteinExistence type="predicted"/>
<evidence type="ECO:0000313" key="4">
    <source>
        <dbReference type="Proteomes" id="UP000095672"/>
    </source>
</evidence>
<dbReference type="PATRIC" id="fig|1769779.3.peg.2466"/>
<keyword evidence="2" id="KW-0732">Signal</keyword>
<dbReference type="KEGG" id="micc:AUP74_02476"/>
<evidence type="ECO:0000313" key="3">
    <source>
        <dbReference type="EMBL" id="AOS97873.1"/>
    </source>
</evidence>
<evidence type="ECO:0000256" key="1">
    <source>
        <dbReference type="SAM" id="MobiDB-lite"/>
    </source>
</evidence>
<dbReference type="PROSITE" id="PS51257">
    <property type="entry name" value="PROKAR_LIPOPROTEIN"/>
    <property type="match status" value="1"/>
</dbReference>
<reference evidence="4" key="1">
    <citation type="submission" date="2016-01" db="EMBL/GenBank/DDBJ databases">
        <title>Complete genome sequence of Microbulbifer sp. CCB-MM1, a halophile isolated from Matang Mangrove Forest, Perak.</title>
        <authorList>
            <person name="Moh T.H."/>
            <person name="Dinesh B."/>
            <person name="Lau N.-S."/>
            <person name="Go F."/>
            <person name="Alexander Chong S.-C."/>
        </authorList>
    </citation>
    <scope>NUCLEOTIDE SEQUENCE [LARGE SCALE GENOMIC DNA]</scope>
    <source>
        <strain evidence="4">CCB-MM1</strain>
    </source>
</reference>
<dbReference type="AlphaFoldDB" id="A0A1C9W9W3"/>
<evidence type="ECO:0000256" key="2">
    <source>
        <dbReference type="SAM" id="SignalP"/>
    </source>
</evidence>
<dbReference type="STRING" id="1769779.AUP74_02476"/>
<evidence type="ECO:0008006" key="5">
    <source>
        <dbReference type="Google" id="ProtNLM"/>
    </source>
</evidence>
<keyword evidence="4" id="KW-1185">Reference proteome</keyword>
<dbReference type="OrthoDB" id="237393at2"/>
<accession>A0A1C9W9W3</accession>
<dbReference type="RefSeq" id="WP_069947823.1">
    <property type="nucleotide sequence ID" value="NZ_CP014143.1"/>
</dbReference>
<dbReference type="Proteomes" id="UP000095672">
    <property type="component" value="Chromosome"/>
</dbReference>
<feature type="chain" id="PRO_5008895610" description="Serine/threonine protein kinase" evidence="2">
    <location>
        <begin position="19"/>
        <end position="554"/>
    </location>
</feature>
<dbReference type="EMBL" id="CP014143">
    <property type="protein sequence ID" value="AOS97873.1"/>
    <property type="molecule type" value="Genomic_DNA"/>
</dbReference>
<name>A0A1C9W9W3_9GAMM</name>
<sequence length="554" mass="56821" precursor="true">MKQVNSKLLLSAAIAALLAGCDSGGISIEPQTVDNSVDNSVSGGGNNNDDNPCASYEKAGQVQQGSFDSDTGNCTYSASFVDSGNPLTVDLNIPALENGGAHIFEGSLFVGNNYDDDASMAAAGIAEGGDGAKLNIQAGATIAFPDSTKFMAVNRGSQVFAVGTAEAPITFTSVSDIDGTVGPEEVQQWGGMVINGFGITNKCAYTGTLSGGDLATSECHLLAEGSVGKDQSNYGGANNADSSGQLEYVRVKHTGAEVASGDELNGISFGGVGSGTIVKNLQVYSTYDDGIEMFGGAVSFENYVALYVRDDSIDIDEGWSGSITNALVVQSATDGNHCIESDGIGSYDGDQDYSALIAAGLNSRPVIDGLTCIISAQAEGTHDPGAGWRFREGIFPMITNSMVIASYSADENGAEGSNYCLRVESDETLAEAATGTEVAITSNIFACEDKTKGGPVGADSLEAWAVANGNVFATIAGAVNPTANADTGLQVLGGELGVQTLPVDSILVDGAAVGITPVERAYLGALDLNGTDWTLGWTYGLHDGSRAQALWFEQ</sequence>
<gene>
    <name evidence="3" type="ORF">AUP74_02476</name>
</gene>